<dbReference type="Proteomes" id="UP001597169">
    <property type="component" value="Unassembled WGS sequence"/>
</dbReference>
<keyword evidence="2" id="KW-1185">Reference proteome</keyword>
<dbReference type="RefSeq" id="WP_379292259.1">
    <property type="nucleotide sequence ID" value="NZ_JBHTKX010000001.1"/>
</dbReference>
<protein>
    <submittedName>
        <fullName evidence="1">Uncharacterized protein</fullName>
    </submittedName>
</protein>
<proteinExistence type="predicted"/>
<reference evidence="2" key="1">
    <citation type="journal article" date="2019" name="Int. J. Syst. Evol. Microbiol.">
        <title>The Global Catalogue of Microorganisms (GCM) 10K type strain sequencing project: providing services to taxonomists for standard genome sequencing and annotation.</title>
        <authorList>
            <consortium name="The Broad Institute Genomics Platform"/>
            <consortium name="The Broad Institute Genome Sequencing Center for Infectious Disease"/>
            <person name="Wu L."/>
            <person name="Ma J."/>
        </authorList>
    </citation>
    <scope>NUCLEOTIDE SEQUENCE [LARGE SCALE GENOMIC DNA]</scope>
    <source>
        <strain evidence="2">CCUG 53519</strain>
    </source>
</reference>
<accession>A0ABW3PJ61</accession>
<gene>
    <name evidence="1" type="ORF">ACFQ3J_00425</name>
</gene>
<evidence type="ECO:0000313" key="1">
    <source>
        <dbReference type="EMBL" id="MFD1126639.1"/>
    </source>
</evidence>
<sequence>MAQWRQIKNRTVRQGNNFSKGLNTENSPFFVDENTVIDGYGFDFENFPAIQVRSGRTNYGSSGGAKTNLLTSFGNKYLVRAVGTKLQYNSSGTTWTDISGSYANVEWSAANFDVNGQALLMVNPTNGGYYWNGTSLSSISQMPKGKYITTDNLRAYVAGKDGEEDYVYYSAFQDALDFESPENSGVVQYYTASGGPITGLYSFGGSIWVFKEDSFAIIYHTGNSEITYRLVQVSENIGCVASKTLSEVGPYLMWLGMDDVYIGAGDAARGVGSPIRGYLKKINKAAIKNSFAFSTSRRYYLCIPTGSNTIPNMCLVYDYEYKQWLPYSANLPNLTWGLTMNGVSYCGDTSGQTYKMNDGTTDSGQSIPWMVQSRPFDEGIKEAEKELFELHMLGYFPSGSTLKVEVSPRDDGTEWYQIEYDPISVSGATQNKNLIVPLDTVPLCNYYSYRLSGTGPVTIQEVQRYSRILPVMH</sequence>
<dbReference type="EMBL" id="JBHTKX010000001">
    <property type="protein sequence ID" value="MFD1126639.1"/>
    <property type="molecule type" value="Genomic_DNA"/>
</dbReference>
<evidence type="ECO:0000313" key="2">
    <source>
        <dbReference type="Proteomes" id="UP001597169"/>
    </source>
</evidence>
<comment type="caution">
    <text evidence="1">The sequence shown here is derived from an EMBL/GenBank/DDBJ whole genome shotgun (WGS) entry which is preliminary data.</text>
</comment>
<name>A0ABW3PJ61_9BACL</name>
<organism evidence="1 2">
    <name type="scientific">Paenibacillus provencensis</name>
    <dbReference type="NCBI Taxonomy" id="441151"/>
    <lineage>
        <taxon>Bacteria</taxon>
        <taxon>Bacillati</taxon>
        <taxon>Bacillota</taxon>
        <taxon>Bacilli</taxon>
        <taxon>Bacillales</taxon>
        <taxon>Paenibacillaceae</taxon>
        <taxon>Paenibacillus</taxon>
    </lineage>
</organism>